<dbReference type="OrthoDB" id="410381at2759"/>
<evidence type="ECO:0000313" key="5">
    <source>
        <dbReference type="Proteomes" id="UP000014760"/>
    </source>
</evidence>
<reference evidence="5" key="1">
    <citation type="submission" date="2012-12" db="EMBL/GenBank/DDBJ databases">
        <authorList>
            <person name="Hellsten U."/>
            <person name="Grimwood J."/>
            <person name="Chapman J.A."/>
            <person name="Shapiro H."/>
            <person name="Aerts A."/>
            <person name="Otillar R.P."/>
            <person name="Terry A.Y."/>
            <person name="Boore J.L."/>
            <person name="Simakov O."/>
            <person name="Marletaz F."/>
            <person name="Cho S.-J."/>
            <person name="Edsinger-Gonzales E."/>
            <person name="Havlak P."/>
            <person name="Kuo D.-H."/>
            <person name="Larsson T."/>
            <person name="Lv J."/>
            <person name="Arendt D."/>
            <person name="Savage R."/>
            <person name="Osoegawa K."/>
            <person name="de Jong P."/>
            <person name="Lindberg D.R."/>
            <person name="Seaver E.C."/>
            <person name="Weisblat D.A."/>
            <person name="Putnam N.H."/>
            <person name="Grigoriev I.V."/>
            <person name="Rokhsar D.S."/>
        </authorList>
    </citation>
    <scope>NUCLEOTIDE SEQUENCE</scope>
    <source>
        <strain evidence="5">I ESC-2004</strain>
    </source>
</reference>
<dbReference type="Pfam" id="PF03372">
    <property type="entry name" value="Exo_endo_phos"/>
    <property type="match status" value="1"/>
</dbReference>
<keyword evidence="5" id="KW-1185">Reference proteome</keyword>
<dbReference type="InterPro" id="IPR005135">
    <property type="entry name" value="Endo/exonuclease/phosphatase"/>
</dbReference>
<dbReference type="SUPFAM" id="SSF56219">
    <property type="entry name" value="DNase I-like"/>
    <property type="match status" value="1"/>
</dbReference>
<gene>
    <name evidence="3" type="ORF">CAPTEDRAFT_201871</name>
</gene>
<dbReference type="HOGENOM" id="CLU_058108_0_0_1"/>
<dbReference type="STRING" id="283909.R7VEC5"/>
<name>R7VEC5_CAPTE</name>
<sequence>MDMQENTNPILPAAGVRRRTAEDCSTSHATITGGWRDDEGSSNPSGRDPSDNSTASNALLRCKKPFTMATFNANTVREEGRARELAHCFKQCNIDILGIQEHRKVHMEETQFSRLEGQYLVTSSAWRNLSQAAVGGVGLMLSPKARKALRTVTPISERILVTEFDSNPVTTVIVIYSPTNVAPVEEAEAFYEKVGEIIRDVPAHNFLAVLGDFNARLGPEDALYTYHGETNHNGKLLVDLLTEHDLLAANTQFRKKRGKGWTFLDRCTRAKRQLDYILVRKKWRNSVLNAEPYHTFCTVGSDHRVVSMRVRLSLRVPKPIHKVGYDWKLFSASDELQKQYTVEVKNRFEMYVLSSDTLRCGTNVYHISGPIQNIEKPHSMICRPTMQLSSVNIHVKRL</sequence>
<dbReference type="GO" id="GO:0003824">
    <property type="term" value="F:catalytic activity"/>
    <property type="evidence" value="ECO:0007669"/>
    <property type="project" value="InterPro"/>
</dbReference>
<dbReference type="EMBL" id="KB292771">
    <property type="protein sequence ID" value="ELU16989.1"/>
    <property type="molecule type" value="Genomic_DNA"/>
</dbReference>
<dbReference type="OMA" id="VIWENDY"/>
<evidence type="ECO:0000256" key="1">
    <source>
        <dbReference type="SAM" id="MobiDB-lite"/>
    </source>
</evidence>
<proteinExistence type="predicted"/>
<dbReference type="Gene3D" id="3.60.10.10">
    <property type="entry name" value="Endonuclease/exonuclease/phosphatase"/>
    <property type="match status" value="1"/>
</dbReference>
<dbReference type="EnsemblMetazoa" id="CapteT201871">
    <property type="protein sequence ID" value="CapteP201871"/>
    <property type="gene ID" value="CapteG201871"/>
</dbReference>
<protein>
    <recommendedName>
        <fullName evidence="2">Endonuclease/exonuclease/phosphatase domain-containing protein</fullName>
    </recommendedName>
</protein>
<evidence type="ECO:0000313" key="3">
    <source>
        <dbReference type="EMBL" id="ELU16989.1"/>
    </source>
</evidence>
<dbReference type="Proteomes" id="UP000014760">
    <property type="component" value="Unassembled WGS sequence"/>
</dbReference>
<accession>R7VEC5</accession>
<reference evidence="3 5" key="2">
    <citation type="journal article" date="2013" name="Nature">
        <title>Insights into bilaterian evolution from three spiralian genomes.</title>
        <authorList>
            <person name="Simakov O."/>
            <person name="Marletaz F."/>
            <person name="Cho S.J."/>
            <person name="Edsinger-Gonzales E."/>
            <person name="Havlak P."/>
            <person name="Hellsten U."/>
            <person name="Kuo D.H."/>
            <person name="Larsson T."/>
            <person name="Lv J."/>
            <person name="Arendt D."/>
            <person name="Savage R."/>
            <person name="Osoegawa K."/>
            <person name="de Jong P."/>
            <person name="Grimwood J."/>
            <person name="Chapman J.A."/>
            <person name="Shapiro H."/>
            <person name="Aerts A."/>
            <person name="Otillar R.P."/>
            <person name="Terry A.Y."/>
            <person name="Boore J.L."/>
            <person name="Grigoriev I.V."/>
            <person name="Lindberg D.R."/>
            <person name="Seaver E.C."/>
            <person name="Weisblat D.A."/>
            <person name="Putnam N.H."/>
            <person name="Rokhsar D.S."/>
        </authorList>
    </citation>
    <scope>NUCLEOTIDE SEQUENCE</scope>
    <source>
        <strain evidence="3 5">I ESC-2004</strain>
    </source>
</reference>
<dbReference type="CDD" id="cd09076">
    <property type="entry name" value="L1-EN"/>
    <property type="match status" value="1"/>
</dbReference>
<dbReference type="EMBL" id="AMQN01004161">
    <property type="status" value="NOT_ANNOTATED_CDS"/>
    <property type="molecule type" value="Genomic_DNA"/>
</dbReference>
<dbReference type="EMBL" id="AMQN01004160">
    <property type="status" value="NOT_ANNOTATED_CDS"/>
    <property type="molecule type" value="Genomic_DNA"/>
</dbReference>
<dbReference type="InterPro" id="IPR036691">
    <property type="entry name" value="Endo/exonu/phosph_ase_sf"/>
</dbReference>
<feature type="compositionally biased region" description="Polar residues" evidence="1">
    <location>
        <begin position="41"/>
        <end position="57"/>
    </location>
</feature>
<feature type="region of interest" description="Disordered" evidence="1">
    <location>
        <begin position="1"/>
        <end position="58"/>
    </location>
</feature>
<dbReference type="AlphaFoldDB" id="R7VEC5"/>
<feature type="domain" description="Endonuclease/exonuclease/phosphatase" evidence="2">
    <location>
        <begin position="69"/>
        <end position="303"/>
    </location>
</feature>
<organism evidence="3">
    <name type="scientific">Capitella teleta</name>
    <name type="common">Polychaete worm</name>
    <dbReference type="NCBI Taxonomy" id="283909"/>
    <lineage>
        <taxon>Eukaryota</taxon>
        <taxon>Metazoa</taxon>
        <taxon>Spiralia</taxon>
        <taxon>Lophotrochozoa</taxon>
        <taxon>Annelida</taxon>
        <taxon>Polychaeta</taxon>
        <taxon>Sedentaria</taxon>
        <taxon>Scolecida</taxon>
        <taxon>Capitellidae</taxon>
        <taxon>Capitella</taxon>
    </lineage>
</organism>
<evidence type="ECO:0000259" key="2">
    <source>
        <dbReference type="Pfam" id="PF03372"/>
    </source>
</evidence>
<reference evidence="4" key="3">
    <citation type="submission" date="2015-06" db="UniProtKB">
        <authorList>
            <consortium name="EnsemblMetazoa"/>
        </authorList>
    </citation>
    <scope>IDENTIFICATION</scope>
</reference>
<evidence type="ECO:0000313" key="4">
    <source>
        <dbReference type="EnsemblMetazoa" id="CapteP201871"/>
    </source>
</evidence>